<dbReference type="AlphaFoldDB" id="A0AAD7AVT0"/>
<dbReference type="PROSITE" id="PS50056">
    <property type="entry name" value="TYR_PHOSPHATASE_2"/>
    <property type="match status" value="1"/>
</dbReference>
<protein>
    <submittedName>
        <fullName evidence="2">Protein-tyrosine phosphatase-like protein</fullName>
    </submittedName>
</protein>
<reference evidence="2" key="1">
    <citation type="submission" date="2023-03" db="EMBL/GenBank/DDBJ databases">
        <title>Massive genome expansion in bonnet fungi (Mycena s.s.) driven by repeated elements and novel gene families across ecological guilds.</title>
        <authorList>
            <consortium name="Lawrence Berkeley National Laboratory"/>
            <person name="Harder C.B."/>
            <person name="Miyauchi S."/>
            <person name="Viragh M."/>
            <person name="Kuo A."/>
            <person name="Thoen E."/>
            <person name="Andreopoulos B."/>
            <person name="Lu D."/>
            <person name="Skrede I."/>
            <person name="Drula E."/>
            <person name="Henrissat B."/>
            <person name="Morin E."/>
            <person name="Kohler A."/>
            <person name="Barry K."/>
            <person name="LaButti K."/>
            <person name="Morin E."/>
            <person name="Salamov A."/>
            <person name="Lipzen A."/>
            <person name="Mereny Z."/>
            <person name="Hegedus B."/>
            <person name="Baldrian P."/>
            <person name="Stursova M."/>
            <person name="Weitz H."/>
            <person name="Taylor A."/>
            <person name="Grigoriev I.V."/>
            <person name="Nagy L.G."/>
            <person name="Martin F."/>
            <person name="Kauserud H."/>
        </authorList>
    </citation>
    <scope>NUCLEOTIDE SEQUENCE</scope>
    <source>
        <strain evidence="2">CBHHK002</strain>
    </source>
</reference>
<dbReference type="InterPro" id="IPR026893">
    <property type="entry name" value="Tyr/Ser_Pase_IphP-type"/>
</dbReference>
<gene>
    <name evidence="2" type="ORF">DFH08DRAFT_727428</name>
</gene>
<dbReference type="Gene3D" id="3.90.190.10">
    <property type="entry name" value="Protein tyrosine phosphatase superfamily"/>
    <property type="match status" value="1"/>
</dbReference>
<dbReference type="InterPro" id="IPR000387">
    <property type="entry name" value="Tyr_Pase_dom"/>
</dbReference>
<dbReference type="InterPro" id="IPR029021">
    <property type="entry name" value="Prot-tyrosine_phosphatase-like"/>
</dbReference>
<dbReference type="SUPFAM" id="SSF52799">
    <property type="entry name" value="(Phosphotyrosine protein) phosphatases II"/>
    <property type="match status" value="1"/>
</dbReference>
<comment type="caution">
    <text evidence="2">The sequence shown here is derived from an EMBL/GenBank/DDBJ whole genome shotgun (WGS) entry which is preliminary data.</text>
</comment>
<evidence type="ECO:0000313" key="3">
    <source>
        <dbReference type="Proteomes" id="UP001218218"/>
    </source>
</evidence>
<organism evidence="2 3">
    <name type="scientific">Mycena albidolilacea</name>
    <dbReference type="NCBI Taxonomy" id="1033008"/>
    <lineage>
        <taxon>Eukaryota</taxon>
        <taxon>Fungi</taxon>
        <taxon>Dikarya</taxon>
        <taxon>Basidiomycota</taxon>
        <taxon>Agaricomycotina</taxon>
        <taxon>Agaricomycetes</taxon>
        <taxon>Agaricomycetidae</taxon>
        <taxon>Agaricales</taxon>
        <taxon>Marasmiineae</taxon>
        <taxon>Mycenaceae</taxon>
        <taxon>Mycena</taxon>
    </lineage>
</organism>
<keyword evidence="3" id="KW-1185">Reference proteome</keyword>
<proteinExistence type="predicted"/>
<dbReference type="EMBL" id="JARIHO010000001">
    <property type="protein sequence ID" value="KAJ7368673.1"/>
    <property type="molecule type" value="Genomic_DNA"/>
</dbReference>
<feature type="domain" description="Tyrosine specific protein phosphatases" evidence="1">
    <location>
        <begin position="129"/>
        <end position="200"/>
    </location>
</feature>
<evidence type="ECO:0000259" key="1">
    <source>
        <dbReference type="PROSITE" id="PS50056"/>
    </source>
</evidence>
<dbReference type="PROSITE" id="PS00383">
    <property type="entry name" value="TYR_PHOSPHATASE_1"/>
    <property type="match status" value="1"/>
</dbReference>
<sequence>MDALEPLDPQFVQDQLSRHPFVAVAGVINVRDLGGLPSRLYPNLATKPGYLYRSAELSGITDEGKVRFKELGISQVFDLRSDTEIAKYNTPGPEIDGVQISHVPVFKKEDYSPEMMAKRYQLYASGKTEAFMELYSQILDHGGPSFGTILRHVRDRPNEPCLFHCTAGKDRTGVIAAILLKLAGVDNDAIAQDYALTRIGREPARAMIMERLNKEPLFASNSEAALNMFTCRDITMLAFLDLLEEKYSGVEAYVRRFTGLGDEDIATIRRNLLVPAADLAASSKY</sequence>
<name>A0AAD7AVT0_9AGAR</name>
<dbReference type="Proteomes" id="UP001218218">
    <property type="component" value="Unassembled WGS sequence"/>
</dbReference>
<dbReference type="Pfam" id="PF13350">
    <property type="entry name" value="Y_phosphatase3"/>
    <property type="match status" value="1"/>
</dbReference>
<dbReference type="GO" id="GO:0004721">
    <property type="term" value="F:phosphoprotein phosphatase activity"/>
    <property type="evidence" value="ECO:0007669"/>
    <property type="project" value="InterPro"/>
</dbReference>
<accession>A0AAD7AVT0</accession>
<dbReference type="PANTHER" id="PTHR31126:SF1">
    <property type="entry name" value="TYROSINE SPECIFIC PROTEIN PHOSPHATASES DOMAIN-CONTAINING PROTEIN"/>
    <property type="match status" value="1"/>
</dbReference>
<dbReference type="PANTHER" id="PTHR31126">
    <property type="entry name" value="TYROSINE-PROTEIN PHOSPHATASE"/>
    <property type="match status" value="1"/>
</dbReference>
<evidence type="ECO:0000313" key="2">
    <source>
        <dbReference type="EMBL" id="KAJ7368673.1"/>
    </source>
</evidence>
<dbReference type="InterPro" id="IPR016130">
    <property type="entry name" value="Tyr_Pase_AS"/>
</dbReference>